<evidence type="ECO:0000313" key="1">
    <source>
        <dbReference type="EMBL" id="RUS93155.1"/>
    </source>
</evidence>
<keyword evidence="1" id="KW-0255">Endonuclease</keyword>
<dbReference type="EMBL" id="RSCL01000062">
    <property type="protein sequence ID" value="RUS93155.1"/>
    <property type="molecule type" value="Genomic_DNA"/>
</dbReference>
<organism evidence="1 2">
    <name type="scientific">Dulcicalothrix desertica PCC 7102</name>
    <dbReference type="NCBI Taxonomy" id="232991"/>
    <lineage>
        <taxon>Bacteria</taxon>
        <taxon>Bacillati</taxon>
        <taxon>Cyanobacteriota</taxon>
        <taxon>Cyanophyceae</taxon>
        <taxon>Nostocales</taxon>
        <taxon>Calotrichaceae</taxon>
        <taxon>Dulcicalothrix</taxon>
    </lineage>
</organism>
<proteinExistence type="predicted"/>
<sequence length="211" mass="23583">MPLEVFQAPATLRNELIEFQTRQRCYPLAELEQLKEELSGYVGVYLLYYRGEFPLYSGIKIANQNSCCMPIYIGKAENPGKRTGKENVTGGLIGRLREHRSSILKATNLDVTDFDFEVVAMAVDLVAWGEAILIRHFQPVWCSIISGFGIHAPGKGRGAQMRSMWDQIHPGRSFAEKLSPNPVTIESLQTQVTQHCQNVATRLGCPVENEG</sequence>
<gene>
    <name evidence="1" type="ORF">DSM106972_097070</name>
</gene>
<dbReference type="GO" id="GO:0004519">
    <property type="term" value="F:endonuclease activity"/>
    <property type="evidence" value="ECO:0007669"/>
    <property type="project" value="UniProtKB-KW"/>
</dbReference>
<dbReference type="Proteomes" id="UP000271624">
    <property type="component" value="Unassembled WGS sequence"/>
</dbReference>
<dbReference type="RefSeq" id="WP_127087605.1">
    <property type="nucleotide sequence ID" value="NZ_RSCL01000062.1"/>
</dbReference>
<reference evidence="1" key="2">
    <citation type="journal article" date="2019" name="Genome Biol. Evol.">
        <title>Day and night: Metabolic profiles and evolutionary relationships of six axenic non-marine cyanobacteria.</title>
        <authorList>
            <person name="Will S.E."/>
            <person name="Henke P."/>
            <person name="Boedeker C."/>
            <person name="Huang S."/>
            <person name="Brinkmann H."/>
            <person name="Rohde M."/>
            <person name="Jarek M."/>
            <person name="Friedl T."/>
            <person name="Seufert S."/>
            <person name="Schumacher M."/>
            <person name="Overmann J."/>
            <person name="Neumann-Schaal M."/>
            <person name="Petersen J."/>
        </authorList>
    </citation>
    <scope>NUCLEOTIDE SEQUENCE [LARGE SCALE GENOMIC DNA]</scope>
    <source>
        <strain evidence="1">PCC 7102</strain>
    </source>
</reference>
<keyword evidence="2" id="KW-1185">Reference proteome</keyword>
<keyword evidence="1" id="KW-0378">Hydrolase</keyword>
<comment type="caution">
    <text evidence="1">The sequence shown here is derived from an EMBL/GenBank/DDBJ whole genome shotgun (WGS) entry which is preliminary data.</text>
</comment>
<dbReference type="Pfam" id="PF09517">
    <property type="entry name" value="RE_Eco29kI"/>
    <property type="match status" value="1"/>
</dbReference>
<protein>
    <submittedName>
        <fullName evidence="1">Eco29kI family restriction endonuclease</fullName>
    </submittedName>
</protein>
<keyword evidence="1" id="KW-0540">Nuclease</keyword>
<accession>A0A433UH50</accession>
<dbReference type="OrthoDB" id="4187639at2"/>
<evidence type="ECO:0000313" key="2">
    <source>
        <dbReference type="Proteomes" id="UP000271624"/>
    </source>
</evidence>
<name>A0A433UH50_9CYAN</name>
<reference evidence="1" key="1">
    <citation type="submission" date="2018-12" db="EMBL/GenBank/DDBJ databases">
        <authorList>
            <person name="Will S."/>
            <person name="Neumann-Schaal M."/>
            <person name="Henke P."/>
        </authorList>
    </citation>
    <scope>NUCLEOTIDE SEQUENCE</scope>
    <source>
        <strain evidence="1">PCC 7102</strain>
    </source>
</reference>
<dbReference type="InterPro" id="IPR018575">
    <property type="entry name" value="Restrct_endonuc_II_Eco29kI"/>
</dbReference>
<dbReference type="AlphaFoldDB" id="A0A433UH50"/>